<name>A0A2R6AP06_9ARCH</name>
<reference evidence="2 3" key="1">
    <citation type="submission" date="2017-04" db="EMBL/GenBank/DDBJ databases">
        <title>Novel microbial lineages endemic to geothermal iron-oxide mats fill important gaps in the evolutionary history of Archaea.</title>
        <authorList>
            <person name="Jay Z.J."/>
            <person name="Beam J.P."/>
            <person name="Dlakic M."/>
            <person name="Rusch D.B."/>
            <person name="Kozubal M.A."/>
            <person name="Inskeep W.P."/>
        </authorList>
    </citation>
    <scope>NUCLEOTIDE SEQUENCE [LARGE SCALE GENOMIC DNA]</scope>
    <source>
        <strain evidence="2">OSP_C</strain>
    </source>
</reference>
<accession>A0A2R6AP06</accession>
<protein>
    <submittedName>
        <fullName evidence="2">Uncharacterized protein</fullName>
    </submittedName>
</protein>
<proteinExistence type="predicted"/>
<keyword evidence="1" id="KW-0812">Transmembrane</keyword>
<evidence type="ECO:0000313" key="2">
    <source>
        <dbReference type="EMBL" id="PSN88116.1"/>
    </source>
</evidence>
<gene>
    <name evidence="2" type="ORF">B9Q00_06700</name>
</gene>
<keyword evidence="1" id="KW-0472">Membrane</keyword>
<sequence length="188" mass="21436">MDAQEILWWRVESTWEAKSIPIGDFLFSVRELAFILSFVLIGSLIAIFVPLMPFKLLVFFVFLLIGFMLSRTPSNTVPWELTFVYRLISGKTQKPVPVQTPKIAKQEERLATIPSVPIAFTGEVSVEKQEQVTLFVDGRERGSVFVSPSNPKYRIYYIPEKTEGGVHEIEIRLGNETITRTKVEVKQA</sequence>
<dbReference type="AlphaFoldDB" id="A0A2R6AP06"/>
<evidence type="ECO:0000256" key="1">
    <source>
        <dbReference type="SAM" id="Phobius"/>
    </source>
</evidence>
<feature type="transmembrane region" description="Helical" evidence="1">
    <location>
        <begin position="32"/>
        <end position="65"/>
    </location>
</feature>
<organism evidence="2 3">
    <name type="scientific">Candidatus Marsarchaeota G1 archaeon OSP_C</name>
    <dbReference type="NCBI Taxonomy" id="1978154"/>
    <lineage>
        <taxon>Archaea</taxon>
        <taxon>Candidatus Marsarchaeota</taxon>
        <taxon>Candidatus Marsarchaeota group 1</taxon>
    </lineage>
</organism>
<comment type="caution">
    <text evidence="2">The sequence shown here is derived from an EMBL/GenBank/DDBJ whole genome shotgun (WGS) entry which is preliminary data.</text>
</comment>
<keyword evidence="1" id="KW-1133">Transmembrane helix</keyword>
<dbReference type="EMBL" id="NEXB01000033">
    <property type="protein sequence ID" value="PSN88116.1"/>
    <property type="molecule type" value="Genomic_DNA"/>
</dbReference>
<evidence type="ECO:0000313" key="3">
    <source>
        <dbReference type="Proteomes" id="UP000241473"/>
    </source>
</evidence>
<dbReference type="Proteomes" id="UP000241473">
    <property type="component" value="Unassembled WGS sequence"/>
</dbReference>